<dbReference type="Gene3D" id="3.40.1440.10">
    <property type="entry name" value="GIY-YIG endonuclease"/>
    <property type="match status" value="1"/>
</dbReference>
<keyword evidence="4" id="KW-1185">Reference proteome</keyword>
<dbReference type="RefSeq" id="WP_222583236.1">
    <property type="nucleotide sequence ID" value="NZ_JAHVHP010000001.1"/>
</dbReference>
<proteinExistence type="inferred from homology"/>
<dbReference type="PANTHER" id="PTHR34477:SF1">
    <property type="entry name" value="UPF0213 PROTEIN YHBQ"/>
    <property type="match status" value="1"/>
</dbReference>
<dbReference type="InterPro" id="IPR035901">
    <property type="entry name" value="GIY-YIG_endonuc_sf"/>
</dbReference>
<comment type="similarity">
    <text evidence="1">Belongs to the UPF0213 family.</text>
</comment>
<dbReference type="Proteomes" id="UP000766609">
    <property type="component" value="Unassembled WGS sequence"/>
</dbReference>
<dbReference type="SUPFAM" id="SSF82771">
    <property type="entry name" value="GIY-YIG endonuclease"/>
    <property type="match status" value="1"/>
</dbReference>
<protein>
    <submittedName>
        <fullName evidence="3">GIY-YIG nuclease family protein</fullName>
    </submittedName>
</protein>
<reference evidence="3 4" key="1">
    <citation type="submission" date="2021-06" db="EMBL/GenBank/DDBJ databases">
        <title>44 bacteria genomes isolated from Dapeng, Shenzhen.</title>
        <authorList>
            <person name="Zheng W."/>
            <person name="Yu S."/>
            <person name="Huang Y."/>
        </authorList>
    </citation>
    <scope>NUCLEOTIDE SEQUENCE [LARGE SCALE GENOMIC DNA]</scope>
    <source>
        <strain evidence="3 4">DP5N14-6</strain>
    </source>
</reference>
<evidence type="ECO:0000313" key="3">
    <source>
        <dbReference type="EMBL" id="MBY5950220.1"/>
    </source>
</evidence>
<gene>
    <name evidence="3" type="ORF">KUV23_04500</name>
</gene>
<feature type="domain" description="GIY-YIG" evidence="2">
    <location>
        <begin position="1"/>
        <end position="78"/>
    </location>
</feature>
<organism evidence="3 4">
    <name type="scientific">Algoriphagus marincola</name>
    <dbReference type="NCBI Taxonomy" id="264027"/>
    <lineage>
        <taxon>Bacteria</taxon>
        <taxon>Pseudomonadati</taxon>
        <taxon>Bacteroidota</taxon>
        <taxon>Cytophagia</taxon>
        <taxon>Cytophagales</taxon>
        <taxon>Cyclobacteriaceae</taxon>
        <taxon>Algoriphagus</taxon>
    </lineage>
</organism>
<dbReference type="PROSITE" id="PS50164">
    <property type="entry name" value="GIY_YIG"/>
    <property type="match status" value="1"/>
</dbReference>
<evidence type="ECO:0000256" key="1">
    <source>
        <dbReference type="ARBA" id="ARBA00007435"/>
    </source>
</evidence>
<dbReference type="Pfam" id="PF01541">
    <property type="entry name" value="GIY-YIG"/>
    <property type="match status" value="1"/>
</dbReference>
<dbReference type="PANTHER" id="PTHR34477">
    <property type="entry name" value="UPF0213 PROTEIN YHBQ"/>
    <property type="match status" value="1"/>
</dbReference>
<dbReference type="InterPro" id="IPR000305">
    <property type="entry name" value="GIY-YIG_endonuc"/>
</dbReference>
<evidence type="ECO:0000259" key="2">
    <source>
        <dbReference type="PROSITE" id="PS50164"/>
    </source>
</evidence>
<name>A0ABS7N1L2_9BACT</name>
<sequence>MSFFVYIIYSPSKDRFYVGLTENYKRRISEHNSGFFKNSSTKVARDWITFILLPCKSRSQALKIESHIKKAKSRRFIENLRKYPEIAEKLLSKYK</sequence>
<dbReference type="EMBL" id="JAHVHP010000001">
    <property type="protein sequence ID" value="MBY5950220.1"/>
    <property type="molecule type" value="Genomic_DNA"/>
</dbReference>
<evidence type="ECO:0000313" key="4">
    <source>
        <dbReference type="Proteomes" id="UP000766609"/>
    </source>
</evidence>
<accession>A0ABS7N1L2</accession>
<dbReference type="InterPro" id="IPR050190">
    <property type="entry name" value="UPF0213_domain"/>
</dbReference>
<comment type="caution">
    <text evidence="3">The sequence shown here is derived from an EMBL/GenBank/DDBJ whole genome shotgun (WGS) entry which is preliminary data.</text>
</comment>